<name>A0A4V2VT39_9GAMM</name>
<sequence length="41" mass="4851">MVWQKCRGIKRGYLGYEESFKGTTLVKIGNMSLPWWRVAFL</sequence>
<gene>
    <name evidence="1" type="ORF">EDC54_10929</name>
</gene>
<organism evidence="1 2">
    <name type="scientific">Samsonia erythrinae</name>
    <dbReference type="NCBI Taxonomy" id="160434"/>
    <lineage>
        <taxon>Bacteria</taxon>
        <taxon>Pseudomonadati</taxon>
        <taxon>Pseudomonadota</taxon>
        <taxon>Gammaproteobacteria</taxon>
        <taxon>Enterobacterales</taxon>
        <taxon>Pectobacteriaceae</taxon>
        <taxon>Samsonia</taxon>
    </lineage>
</organism>
<accession>A0A4V2VT39</accession>
<dbReference type="EMBL" id="SMBY01000009">
    <property type="protein sequence ID" value="TCV04740.1"/>
    <property type="molecule type" value="Genomic_DNA"/>
</dbReference>
<reference evidence="1 2" key="1">
    <citation type="submission" date="2019-03" db="EMBL/GenBank/DDBJ databases">
        <title>Genomic Encyclopedia of Type Strains, Phase IV (KMG-IV): sequencing the most valuable type-strain genomes for metagenomic binning, comparative biology and taxonomic classification.</title>
        <authorList>
            <person name="Goeker M."/>
        </authorList>
    </citation>
    <scope>NUCLEOTIDE SEQUENCE [LARGE SCALE GENOMIC DNA]</scope>
    <source>
        <strain evidence="1 2">DSM 16730</strain>
    </source>
</reference>
<evidence type="ECO:0000313" key="2">
    <source>
        <dbReference type="Proteomes" id="UP000295433"/>
    </source>
</evidence>
<dbReference type="Proteomes" id="UP000295433">
    <property type="component" value="Unassembled WGS sequence"/>
</dbReference>
<proteinExistence type="predicted"/>
<keyword evidence="2" id="KW-1185">Reference proteome</keyword>
<protein>
    <submittedName>
        <fullName evidence="1">Uncharacterized protein</fullName>
    </submittedName>
</protein>
<comment type="caution">
    <text evidence="1">The sequence shown here is derived from an EMBL/GenBank/DDBJ whole genome shotgun (WGS) entry which is preliminary data.</text>
</comment>
<dbReference type="AlphaFoldDB" id="A0A4V2VT39"/>
<evidence type="ECO:0000313" key="1">
    <source>
        <dbReference type="EMBL" id="TCV04740.1"/>
    </source>
</evidence>